<dbReference type="eggNOG" id="ENOG5033RPM">
    <property type="taxonomic scope" value="Bacteria"/>
</dbReference>
<dbReference type="Pfam" id="PF07179">
    <property type="entry name" value="SseB"/>
    <property type="match status" value="1"/>
</dbReference>
<reference evidence="2 3" key="1">
    <citation type="submission" date="2014-09" db="EMBL/GenBank/DDBJ databases">
        <title>High-quality draft genome sequence of Kocuria marina SO9-6, an actinobacterium isolated from a copper mine.</title>
        <authorList>
            <person name="Castro D.B."/>
            <person name="Pereira L.B."/>
            <person name="Silva M.V."/>
            <person name="Silva B.P."/>
            <person name="Zanardi B.R."/>
            <person name="Carlos C."/>
            <person name="Belgini D.R."/>
            <person name="Limache E.G."/>
            <person name="Lacerda G.V."/>
            <person name="Nery M.B."/>
            <person name="Gomes M.B."/>
            <person name="Souza S."/>
            <person name="Silva T.M."/>
            <person name="Rodrigues V.D."/>
            <person name="Paulino L.C."/>
            <person name="Vicentini R."/>
            <person name="Ferraz L.F."/>
            <person name="Ottoboni L.M."/>
        </authorList>
    </citation>
    <scope>NUCLEOTIDE SEQUENCE [LARGE SCALE GENOMIC DNA]</scope>
    <source>
        <strain evidence="2 3">SO9-6</strain>
    </source>
</reference>
<dbReference type="EMBL" id="JROM01000007">
    <property type="protein sequence ID" value="KHE75478.1"/>
    <property type="molecule type" value="Genomic_DNA"/>
</dbReference>
<organism evidence="2 3">
    <name type="scientific">Kocuria marina</name>
    <dbReference type="NCBI Taxonomy" id="223184"/>
    <lineage>
        <taxon>Bacteria</taxon>
        <taxon>Bacillati</taxon>
        <taxon>Actinomycetota</taxon>
        <taxon>Actinomycetes</taxon>
        <taxon>Micrococcales</taxon>
        <taxon>Micrococcaceae</taxon>
        <taxon>Kocuria</taxon>
    </lineage>
</organism>
<sequence>MTSEPRPESTTPAPGERELVARVGEWVMSVLRTEPGWDIMLVDFKPQDGRVHLRVVENRDGSVIPGAAGPIKQDSPVLETIAQLQRSCAVPGRGSWFTASVSIAASGWPEPTLHTSASYNFRELPRPYADEGAYTGRDVLAQLTEFPRTQERTPLWALELADEAGVELPFAPTSEDDSHGDVHPRLRAAAEAFTREPGERTLAGALREALAGTVLLDISGSDLVQGEDGQPVGPQSHIRVQTVAQPDGGRALAVYTTAEQAREMFTRSNKNPDLAEPVLLRQRASAMIEMVVQDTQYDEIVVDPASEHALRIPRQQIEWVGRSPHNEALKQALLDNAMADVLGALLNPNGHLMLGTRDEGENAIPVMVQPSDEGAAPDTLLVFTSAAEVAALDPALTVRSAPSRKILEFALESGAAAICLNAMAPVATLPTAQLREMLELVTQREQGGTSQPRG</sequence>
<protein>
    <recommendedName>
        <fullName evidence="1">SseB protein N-terminal domain-containing protein</fullName>
    </recommendedName>
</protein>
<accession>A0A0B0DDM4</accession>
<gene>
    <name evidence="2" type="ORF">AS25_01300</name>
</gene>
<dbReference type="RefSeq" id="WP_035960114.1">
    <property type="nucleotide sequence ID" value="NZ_JROM01000007.1"/>
</dbReference>
<dbReference type="STRING" id="223184.AS25_01300"/>
<dbReference type="Proteomes" id="UP000030664">
    <property type="component" value="Unassembled WGS sequence"/>
</dbReference>
<name>A0A0B0DDM4_9MICC</name>
<dbReference type="InterPro" id="IPR009839">
    <property type="entry name" value="SseB_N"/>
</dbReference>
<feature type="domain" description="SseB protein N-terminal" evidence="1">
    <location>
        <begin position="186"/>
        <end position="319"/>
    </location>
</feature>
<dbReference type="AlphaFoldDB" id="A0A0B0DDM4"/>
<proteinExistence type="predicted"/>
<evidence type="ECO:0000259" key="1">
    <source>
        <dbReference type="Pfam" id="PF07179"/>
    </source>
</evidence>
<comment type="caution">
    <text evidence="2">The sequence shown here is derived from an EMBL/GenBank/DDBJ whole genome shotgun (WGS) entry which is preliminary data.</text>
</comment>
<evidence type="ECO:0000313" key="2">
    <source>
        <dbReference type="EMBL" id="KHE75478.1"/>
    </source>
</evidence>
<evidence type="ECO:0000313" key="3">
    <source>
        <dbReference type="Proteomes" id="UP000030664"/>
    </source>
</evidence>